<evidence type="ECO:0000313" key="4">
    <source>
        <dbReference type="Proteomes" id="UP000475532"/>
    </source>
</evidence>
<dbReference type="InterPro" id="IPR052019">
    <property type="entry name" value="F420H2_bilvrd_red/Heme_oxyg"/>
</dbReference>
<dbReference type="Gene3D" id="2.30.110.10">
    <property type="entry name" value="Electron Transport, Fmn-binding Protein, Chain A"/>
    <property type="match status" value="1"/>
</dbReference>
<dbReference type="GO" id="GO:0016627">
    <property type="term" value="F:oxidoreductase activity, acting on the CH-CH group of donors"/>
    <property type="evidence" value="ECO:0007669"/>
    <property type="project" value="TreeGrafter"/>
</dbReference>
<dbReference type="PANTHER" id="PTHR35176:SF2">
    <property type="entry name" value="F420H(2)-DEPENDENT REDUCTASE RV1155"/>
    <property type="match status" value="1"/>
</dbReference>
<feature type="domain" description="Pyridoxamine 5'-phosphate oxidase N-terminal" evidence="2">
    <location>
        <begin position="6"/>
        <end position="139"/>
    </location>
</feature>
<dbReference type="RefSeq" id="WP_163058946.1">
    <property type="nucleotide sequence ID" value="NZ_JAAGLI010000570.1"/>
</dbReference>
<dbReference type="GO" id="GO:0070967">
    <property type="term" value="F:coenzyme F420 binding"/>
    <property type="evidence" value="ECO:0007669"/>
    <property type="project" value="TreeGrafter"/>
</dbReference>
<organism evidence="3 4">
    <name type="scientific">Actinomadura bangladeshensis</name>
    <dbReference type="NCBI Taxonomy" id="453573"/>
    <lineage>
        <taxon>Bacteria</taxon>
        <taxon>Bacillati</taxon>
        <taxon>Actinomycetota</taxon>
        <taxon>Actinomycetes</taxon>
        <taxon>Streptosporangiales</taxon>
        <taxon>Thermomonosporaceae</taxon>
        <taxon>Actinomadura</taxon>
    </lineage>
</organism>
<comment type="caution">
    <text evidence="3">The sequence shown here is derived from an EMBL/GenBank/DDBJ whole genome shotgun (WGS) entry which is preliminary data.</text>
</comment>
<protein>
    <submittedName>
        <fullName evidence="3">TIGR03668 family PPOX class F420-dependent oxidoreductase</fullName>
    </submittedName>
</protein>
<dbReference type="EMBL" id="JAAGLI010000570">
    <property type="protein sequence ID" value="NEA25201.1"/>
    <property type="molecule type" value="Genomic_DNA"/>
</dbReference>
<evidence type="ECO:0000259" key="2">
    <source>
        <dbReference type="Pfam" id="PF01243"/>
    </source>
</evidence>
<keyword evidence="1" id="KW-0560">Oxidoreductase</keyword>
<proteinExistence type="predicted"/>
<dbReference type="Pfam" id="PF01243">
    <property type="entry name" value="PNPOx_N"/>
    <property type="match status" value="1"/>
</dbReference>
<sequence>MILRQDEMRRRIAREHVVRLATIDERGRAHVVPVIFAVDGNVFYSPTDRPSEARPRPAKRLSHLEHDPRVTVLADFYDDDWLKAWWVRLRGTGRVVGEGPERTRVAGLLDRKYRQFAGAAYLEDGGPVLAVDIEDWTGWAYTDRPAGARGRRPWRARPRRRSR</sequence>
<evidence type="ECO:0000313" key="3">
    <source>
        <dbReference type="EMBL" id="NEA25201.1"/>
    </source>
</evidence>
<evidence type="ECO:0000256" key="1">
    <source>
        <dbReference type="ARBA" id="ARBA00023002"/>
    </source>
</evidence>
<dbReference type="GO" id="GO:0005829">
    <property type="term" value="C:cytosol"/>
    <property type="evidence" value="ECO:0007669"/>
    <property type="project" value="TreeGrafter"/>
</dbReference>
<dbReference type="InterPro" id="IPR012349">
    <property type="entry name" value="Split_barrel_FMN-bd"/>
</dbReference>
<name>A0A6L9QI57_9ACTN</name>
<accession>A0A6L9QI57</accession>
<reference evidence="3 4" key="1">
    <citation type="submission" date="2020-01" db="EMBL/GenBank/DDBJ databases">
        <title>Insect and environment-associated Actinomycetes.</title>
        <authorList>
            <person name="Currrie C."/>
            <person name="Chevrette M."/>
            <person name="Carlson C."/>
            <person name="Stubbendieck R."/>
            <person name="Wendt-Pienkowski E."/>
        </authorList>
    </citation>
    <scope>NUCLEOTIDE SEQUENCE [LARGE SCALE GENOMIC DNA]</scope>
    <source>
        <strain evidence="3 4">SID10258</strain>
    </source>
</reference>
<dbReference type="SUPFAM" id="SSF50475">
    <property type="entry name" value="FMN-binding split barrel"/>
    <property type="match status" value="1"/>
</dbReference>
<dbReference type="InterPro" id="IPR011576">
    <property type="entry name" value="Pyridox_Oxase_N"/>
</dbReference>
<gene>
    <name evidence="3" type="ORF">G3I70_22345</name>
</gene>
<dbReference type="PANTHER" id="PTHR35176">
    <property type="entry name" value="HEME OXYGENASE HI_0854-RELATED"/>
    <property type="match status" value="1"/>
</dbReference>
<dbReference type="AlphaFoldDB" id="A0A6L9QI57"/>
<dbReference type="Proteomes" id="UP000475532">
    <property type="component" value="Unassembled WGS sequence"/>
</dbReference>